<evidence type="ECO:0000313" key="2">
    <source>
        <dbReference type="EMBL" id="CAE7284168.1"/>
    </source>
</evidence>
<dbReference type="AlphaFoldDB" id="A0A812MY83"/>
<evidence type="ECO:0000313" key="3">
    <source>
        <dbReference type="Proteomes" id="UP000649617"/>
    </source>
</evidence>
<proteinExistence type="predicted"/>
<keyword evidence="1" id="KW-1133">Transmembrane helix</keyword>
<sequence>CFIASISTLCFYPKVSFDCLERFFMLQVLILNGMFLFLPLTVADVTQRAMNLTWHSVGFKLLALTGRRFSRCLVLLACSCLIDAATFVAGVSVLDGSFSTGSIVFIVLVSIYIGVMCFVSCQRISRCSEVQRNQQEMLEKVLSEAFDSWAFLAACLQVH</sequence>
<feature type="non-terminal residue" evidence="2">
    <location>
        <position position="159"/>
    </location>
</feature>
<feature type="transmembrane region" description="Helical" evidence="1">
    <location>
        <begin position="72"/>
        <end position="94"/>
    </location>
</feature>
<gene>
    <name evidence="2" type="primary">PCM1</name>
    <name evidence="2" type="ORF">SPIL2461_LOCUS6384</name>
</gene>
<name>A0A812MY83_SYMPI</name>
<feature type="transmembrane region" description="Helical" evidence="1">
    <location>
        <begin position="100"/>
        <end position="119"/>
    </location>
</feature>
<keyword evidence="3" id="KW-1185">Reference proteome</keyword>
<dbReference type="EMBL" id="CAJNIZ010009569">
    <property type="protein sequence ID" value="CAE7284168.1"/>
    <property type="molecule type" value="Genomic_DNA"/>
</dbReference>
<dbReference type="Proteomes" id="UP000649617">
    <property type="component" value="Unassembled WGS sequence"/>
</dbReference>
<accession>A0A812MY83</accession>
<keyword evidence="1" id="KW-0472">Membrane</keyword>
<organism evidence="2 3">
    <name type="scientific">Symbiodinium pilosum</name>
    <name type="common">Dinoflagellate</name>
    <dbReference type="NCBI Taxonomy" id="2952"/>
    <lineage>
        <taxon>Eukaryota</taxon>
        <taxon>Sar</taxon>
        <taxon>Alveolata</taxon>
        <taxon>Dinophyceae</taxon>
        <taxon>Suessiales</taxon>
        <taxon>Symbiodiniaceae</taxon>
        <taxon>Symbiodinium</taxon>
    </lineage>
</organism>
<reference evidence="2" key="1">
    <citation type="submission" date="2021-02" db="EMBL/GenBank/DDBJ databases">
        <authorList>
            <person name="Dougan E. K."/>
            <person name="Rhodes N."/>
            <person name="Thang M."/>
            <person name="Chan C."/>
        </authorList>
    </citation>
    <scope>NUCLEOTIDE SEQUENCE</scope>
</reference>
<keyword evidence="1" id="KW-0812">Transmembrane</keyword>
<evidence type="ECO:0000256" key="1">
    <source>
        <dbReference type="SAM" id="Phobius"/>
    </source>
</evidence>
<feature type="transmembrane region" description="Helical" evidence="1">
    <location>
        <begin position="23"/>
        <end position="43"/>
    </location>
</feature>
<protein>
    <submittedName>
        <fullName evidence="2">PCM1 protein</fullName>
    </submittedName>
</protein>
<comment type="caution">
    <text evidence="2">The sequence shown here is derived from an EMBL/GenBank/DDBJ whole genome shotgun (WGS) entry which is preliminary data.</text>
</comment>